<keyword evidence="5 10" id="KW-1133">Transmembrane helix</keyword>
<keyword evidence="8 10" id="KW-0594">Phospholipid biosynthesis</keyword>
<keyword evidence="7 10" id="KW-0472">Membrane</keyword>
<comment type="subcellular location">
    <subcellularLocation>
        <location evidence="10">Cell membrane</location>
        <topology evidence="10">Multi-pass membrane protein</topology>
    </subcellularLocation>
</comment>
<sequence length="199" mass="21406">MKEIIIIILISYLLGNFQTSYILGRVFKKTDIRKFGSGNAGTTNALRVFGKKIAIATLLIDALKGVAAVMIGREISGDIGAITAGVSVVIGHNWPVFLKFKGGKGIATTIGVGLTITFLSGIISIILGILIVIKTKYVSLGSLLAVIIWPVITIIVYKPFNLSLLILTTLLAIMALYKHRSNIRRLLSGQESKLGNKLN</sequence>
<evidence type="ECO:0000256" key="4">
    <source>
        <dbReference type="ARBA" id="ARBA00022692"/>
    </source>
</evidence>
<dbReference type="PANTHER" id="PTHR30309">
    <property type="entry name" value="INNER MEMBRANE PROTEIN YGIH"/>
    <property type="match status" value="1"/>
</dbReference>
<dbReference type="STRING" id="1503.CLPU_5c00220"/>
<dbReference type="OrthoDB" id="9777124at2"/>
<organism evidence="11 12">
    <name type="scientific">Gottschalkia purinilytica</name>
    <name type="common">Clostridium purinilyticum</name>
    <dbReference type="NCBI Taxonomy" id="1503"/>
    <lineage>
        <taxon>Bacteria</taxon>
        <taxon>Bacillati</taxon>
        <taxon>Bacillota</taxon>
        <taxon>Tissierellia</taxon>
        <taxon>Tissierellales</taxon>
        <taxon>Gottschalkiaceae</taxon>
        <taxon>Gottschalkia</taxon>
    </lineage>
</organism>
<protein>
    <recommendedName>
        <fullName evidence="10">Glycerol-3-phosphate acyltransferase</fullName>
    </recommendedName>
    <alternativeName>
        <fullName evidence="10">Acyl-PO4 G3P acyltransferase</fullName>
    </alternativeName>
    <alternativeName>
        <fullName evidence="10">Acyl-phosphate--glycerol-3-phosphate acyltransferase</fullName>
    </alternativeName>
    <alternativeName>
        <fullName evidence="10">G3P acyltransferase</fullName>
        <shortName evidence="10">GPAT</shortName>
        <ecNumber evidence="10">2.3.1.275</ecNumber>
    </alternativeName>
    <alternativeName>
        <fullName evidence="10">Lysophosphatidic acid synthase</fullName>
        <shortName evidence="10">LPA synthase</shortName>
    </alternativeName>
</protein>
<feature type="transmembrane region" description="Helical" evidence="10">
    <location>
        <begin position="162"/>
        <end position="177"/>
    </location>
</feature>
<dbReference type="UniPathway" id="UPA00085"/>
<keyword evidence="1 10" id="KW-1003">Cell membrane</keyword>
<dbReference type="Proteomes" id="UP000037267">
    <property type="component" value="Unassembled WGS sequence"/>
</dbReference>
<evidence type="ECO:0000256" key="1">
    <source>
        <dbReference type="ARBA" id="ARBA00022475"/>
    </source>
</evidence>
<keyword evidence="11" id="KW-0012">Acyltransferase</keyword>
<gene>
    <name evidence="10 11" type="primary">plsY</name>
    <name evidence="11" type="ORF">CLPU_5c00220</name>
</gene>
<keyword evidence="2 10" id="KW-0444">Lipid biosynthesis</keyword>
<dbReference type="Pfam" id="PF02660">
    <property type="entry name" value="G3P_acyltransf"/>
    <property type="match status" value="1"/>
</dbReference>
<evidence type="ECO:0000256" key="8">
    <source>
        <dbReference type="ARBA" id="ARBA00023209"/>
    </source>
</evidence>
<dbReference type="HAMAP" id="MF_01043">
    <property type="entry name" value="PlsY"/>
    <property type="match status" value="1"/>
</dbReference>
<feature type="transmembrane region" description="Helical" evidence="10">
    <location>
        <begin position="6"/>
        <end position="24"/>
    </location>
</feature>
<comment type="similarity">
    <text evidence="10">Belongs to the PlsY family.</text>
</comment>
<keyword evidence="4 10" id="KW-0812">Transmembrane</keyword>
<dbReference type="SMART" id="SM01207">
    <property type="entry name" value="G3P_acyltransf"/>
    <property type="match status" value="1"/>
</dbReference>
<comment type="caution">
    <text evidence="11">The sequence shown here is derived from an EMBL/GenBank/DDBJ whole genome shotgun (WGS) entry which is preliminary data.</text>
</comment>
<comment type="function">
    <text evidence="10">Catalyzes the transfer of an acyl group from acyl-phosphate (acyl-PO(4)) to glycerol-3-phosphate (G3P) to form lysophosphatidic acid (LPA). This enzyme utilizes acyl-phosphate as fatty acyl donor, but not acyl-CoA or acyl-ACP.</text>
</comment>
<evidence type="ECO:0000256" key="6">
    <source>
        <dbReference type="ARBA" id="ARBA00023098"/>
    </source>
</evidence>
<reference evidence="12" key="1">
    <citation type="submission" date="2015-07" db="EMBL/GenBank/DDBJ databases">
        <title>Draft genome sequence of the purine-degrading Gottschalkia purinilyticum DSM 1384 (formerly Clostridium purinilyticum).</title>
        <authorList>
            <person name="Poehlein A."/>
            <person name="Schiel-Bengelsdorf B."/>
            <person name="Bengelsdorf F.R."/>
            <person name="Daniel R."/>
            <person name="Duerre P."/>
        </authorList>
    </citation>
    <scope>NUCLEOTIDE SEQUENCE [LARGE SCALE GENOMIC DNA]</scope>
    <source>
        <strain evidence="12">DSM 1384</strain>
    </source>
</reference>
<evidence type="ECO:0000256" key="5">
    <source>
        <dbReference type="ARBA" id="ARBA00022989"/>
    </source>
</evidence>
<keyword evidence="12" id="KW-1185">Reference proteome</keyword>
<feature type="transmembrane region" description="Helical" evidence="10">
    <location>
        <begin position="79"/>
        <end position="98"/>
    </location>
</feature>
<evidence type="ECO:0000256" key="9">
    <source>
        <dbReference type="ARBA" id="ARBA00023264"/>
    </source>
</evidence>
<feature type="transmembrane region" description="Helical" evidence="10">
    <location>
        <begin position="137"/>
        <end position="156"/>
    </location>
</feature>
<dbReference type="GO" id="GO:0008654">
    <property type="term" value="P:phospholipid biosynthetic process"/>
    <property type="evidence" value="ECO:0007669"/>
    <property type="project" value="UniProtKB-UniRule"/>
</dbReference>
<dbReference type="GO" id="GO:0043772">
    <property type="term" value="F:acyl-phosphate glycerol-3-phosphate acyltransferase activity"/>
    <property type="evidence" value="ECO:0007669"/>
    <property type="project" value="UniProtKB-UniRule"/>
</dbReference>
<evidence type="ECO:0000256" key="3">
    <source>
        <dbReference type="ARBA" id="ARBA00022679"/>
    </source>
</evidence>
<feature type="transmembrane region" description="Helical" evidence="10">
    <location>
        <begin position="110"/>
        <end position="130"/>
    </location>
</feature>
<evidence type="ECO:0000256" key="10">
    <source>
        <dbReference type="HAMAP-Rule" id="MF_01043"/>
    </source>
</evidence>
<dbReference type="NCBIfam" id="TIGR00023">
    <property type="entry name" value="glycerol-3-phosphate 1-O-acyltransferase PlsY"/>
    <property type="match status" value="1"/>
</dbReference>
<dbReference type="PANTHER" id="PTHR30309:SF0">
    <property type="entry name" value="GLYCEROL-3-PHOSPHATE ACYLTRANSFERASE-RELATED"/>
    <property type="match status" value="1"/>
</dbReference>
<keyword evidence="3 10" id="KW-0808">Transferase</keyword>
<dbReference type="EC" id="2.3.1.275" evidence="10"/>
<comment type="catalytic activity">
    <reaction evidence="10">
        <text>an acyl phosphate + sn-glycerol 3-phosphate = a 1-acyl-sn-glycero-3-phosphate + phosphate</text>
        <dbReference type="Rhea" id="RHEA:34075"/>
        <dbReference type="ChEBI" id="CHEBI:43474"/>
        <dbReference type="ChEBI" id="CHEBI:57597"/>
        <dbReference type="ChEBI" id="CHEBI:57970"/>
        <dbReference type="ChEBI" id="CHEBI:59918"/>
        <dbReference type="EC" id="2.3.1.275"/>
    </reaction>
</comment>
<evidence type="ECO:0000313" key="11">
    <source>
        <dbReference type="EMBL" id="KNF08715.1"/>
    </source>
</evidence>
<dbReference type="InterPro" id="IPR003811">
    <property type="entry name" value="G3P_acylTferase_PlsY"/>
</dbReference>
<proteinExistence type="inferred from homology"/>
<keyword evidence="6 10" id="KW-0443">Lipid metabolism</keyword>
<keyword evidence="9 10" id="KW-1208">Phospholipid metabolism</keyword>
<dbReference type="RefSeq" id="WP_050354819.1">
    <property type="nucleotide sequence ID" value="NZ_LGSS01000005.1"/>
</dbReference>
<comment type="pathway">
    <text evidence="10">Lipid metabolism; phospholipid metabolism.</text>
</comment>
<dbReference type="GO" id="GO:0005886">
    <property type="term" value="C:plasma membrane"/>
    <property type="evidence" value="ECO:0007669"/>
    <property type="project" value="UniProtKB-SubCell"/>
</dbReference>
<evidence type="ECO:0000256" key="7">
    <source>
        <dbReference type="ARBA" id="ARBA00023136"/>
    </source>
</evidence>
<dbReference type="AlphaFoldDB" id="A0A0L0WBJ7"/>
<comment type="subunit">
    <text evidence="10">Probably interacts with PlsX.</text>
</comment>
<accession>A0A0L0WBJ7</accession>
<evidence type="ECO:0000313" key="12">
    <source>
        <dbReference type="Proteomes" id="UP000037267"/>
    </source>
</evidence>
<dbReference type="EMBL" id="LGSS01000005">
    <property type="protein sequence ID" value="KNF08715.1"/>
    <property type="molecule type" value="Genomic_DNA"/>
</dbReference>
<evidence type="ECO:0000256" key="2">
    <source>
        <dbReference type="ARBA" id="ARBA00022516"/>
    </source>
</evidence>
<dbReference type="PATRIC" id="fig|1503.3.peg.2544"/>
<name>A0A0L0WBJ7_GOTPU</name>